<dbReference type="PANTHER" id="PTHR33782:SF5">
    <property type="entry name" value="MEDIATOR OF RNA POLYMERASE II TRANSCRIPTION SUBUNIT"/>
    <property type="match status" value="1"/>
</dbReference>
<reference evidence="2" key="1">
    <citation type="submission" date="2015-07" db="EMBL/GenBank/DDBJ databases">
        <title>Transcriptome Assembly of Anthurium amnicola.</title>
        <authorList>
            <person name="Suzuki J."/>
        </authorList>
    </citation>
    <scope>NUCLEOTIDE SEQUENCE</scope>
</reference>
<keyword evidence="2" id="KW-0378">Hydrolase</keyword>
<proteinExistence type="predicted"/>
<dbReference type="PANTHER" id="PTHR33782">
    <property type="entry name" value="OS01G0121600 PROTEIN"/>
    <property type="match status" value="1"/>
</dbReference>
<keyword evidence="2" id="KW-0547">Nucleotide-binding</keyword>
<keyword evidence="2" id="KW-0347">Helicase</keyword>
<protein>
    <submittedName>
        <fullName evidence="2">DEAD-box ATP-dependent RNA helicase 28</fullName>
    </submittedName>
</protein>
<keyword evidence="2" id="KW-0067">ATP-binding</keyword>
<dbReference type="EMBL" id="GDJX01016325">
    <property type="protein sequence ID" value="JAT51611.1"/>
    <property type="molecule type" value="Transcribed_RNA"/>
</dbReference>
<gene>
    <name evidence="2" type="primary">RH28_7</name>
    <name evidence="2" type="ORF">g.95793</name>
</gene>
<accession>A0A1D1YAE7</accession>
<keyword evidence="1" id="KW-0812">Transmembrane</keyword>
<dbReference type="GO" id="GO:0004386">
    <property type="term" value="F:helicase activity"/>
    <property type="evidence" value="ECO:0007669"/>
    <property type="project" value="UniProtKB-KW"/>
</dbReference>
<dbReference type="AlphaFoldDB" id="A0A1D1YAE7"/>
<name>A0A1D1YAE7_9ARAE</name>
<sequence>MASLITCSLPPTLSSSPSFQSPQFRGLAPPLLRRAKLLGLRRPTTAGTVPSAASRRDGCANSGGKLVDEDMIVLRKRLHEMEAAERSYEPPSHWMGWERRYYHRYDADVCHLVGFLQAFLMNTRPSVALGLLTLVALSVLTSAAVVVVNLITAMKGVLASVHMG</sequence>
<organism evidence="2">
    <name type="scientific">Anthurium amnicola</name>
    <dbReference type="NCBI Taxonomy" id="1678845"/>
    <lineage>
        <taxon>Eukaryota</taxon>
        <taxon>Viridiplantae</taxon>
        <taxon>Streptophyta</taxon>
        <taxon>Embryophyta</taxon>
        <taxon>Tracheophyta</taxon>
        <taxon>Spermatophyta</taxon>
        <taxon>Magnoliopsida</taxon>
        <taxon>Liliopsida</taxon>
        <taxon>Araceae</taxon>
        <taxon>Pothoideae</taxon>
        <taxon>Potheae</taxon>
        <taxon>Anthurium</taxon>
    </lineage>
</organism>
<keyword evidence="1" id="KW-0472">Membrane</keyword>
<evidence type="ECO:0000313" key="2">
    <source>
        <dbReference type="EMBL" id="JAT51611.1"/>
    </source>
</evidence>
<feature type="transmembrane region" description="Helical" evidence="1">
    <location>
        <begin position="127"/>
        <end position="151"/>
    </location>
</feature>
<keyword evidence="1" id="KW-1133">Transmembrane helix</keyword>
<evidence type="ECO:0000256" key="1">
    <source>
        <dbReference type="SAM" id="Phobius"/>
    </source>
</evidence>